<gene>
    <name evidence="3" type="ORF">ABGB03_13910</name>
</gene>
<name>A0AAU7BSF6_9FLAO</name>
<evidence type="ECO:0000256" key="2">
    <source>
        <dbReference type="SAM" id="SignalP"/>
    </source>
</evidence>
<dbReference type="RefSeq" id="WP_347923179.1">
    <property type="nucleotide sequence ID" value="NZ_CP157199.1"/>
</dbReference>
<protein>
    <submittedName>
        <fullName evidence="3">DUF4292 domain-containing protein</fullName>
    </submittedName>
</protein>
<sequence length="258" mass="29779">MKKLNQIVLLVLLILSFSCKSIKNVATNGELDTKISSKQLIKEHTKTFTKFKTLQARVKVEYLQGDMEQTHSINLRMEKDKTIWLSATLGIVRAKITPTKVSFYNKLDNTYFDGDFSLISDLLGTDLDFNKVQNMLLGEALFNLTSNNYKADVHEKSYLLQPKKQSELLEVLLLLNPSHFKMDSQQISQTLKQRMLQIDYKDYQEVDKQVLPKSVNIIAVEGNFETQINMEFKSVSLDSDLRFPFRIPTGFKEIIVKR</sequence>
<dbReference type="EMBL" id="CP157199">
    <property type="protein sequence ID" value="XBG60952.1"/>
    <property type="molecule type" value="Genomic_DNA"/>
</dbReference>
<evidence type="ECO:0000256" key="1">
    <source>
        <dbReference type="ARBA" id="ARBA00022729"/>
    </source>
</evidence>
<dbReference type="Pfam" id="PF14125">
    <property type="entry name" value="DUF4292"/>
    <property type="match status" value="1"/>
</dbReference>
<dbReference type="SUPFAM" id="SSF89392">
    <property type="entry name" value="Prokaryotic lipoproteins and lipoprotein localization factors"/>
    <property type="match status" value="1"/>
</dbReference>
<proteinExistence type="predicted"/>
<reference evidence="3" key="1">
    <citation type="submission" date="2024-05" db="EMBL/GenBank/DDBJ databases">
        <title>Pontimicrobium maritimus sp. nov., isolated form sea water.</title>
        <authorList>
            <person name="Muhammad N."/>
            <person name="Vuong T.Q."/>
            <person name="Han H.L."/>
            <person name="Kim S.-G."/>
        </authorList>
    </citation>
    <scope>NUCLEOTIDE SEQUENCE</scope>
    <source>
        <strain evidence="3">SW4</strain>
    </source>
</reference>
<keyword evidence="1 2" id="KW-0732">Signal</keyword>
<dbReference type="AlphaFoldDB" id="A0AAU7BSF6"/>
<dbReference type="Gene3D" id="2.50.20.10">
    <property type="entry name" value="Lipoprotein localisation LolA/LolB/LppX"/>
    <property type="match status" value="1"/>
</dbReference>
<organism evidence="3">
    <name type="scientific">Pontimicrobium sp. SW4</name>
    <dbReference type="NCBI Taxonomy" id="3153519"/>
    <lineage>
        <taxon>Bacteria</taxon>
        <taxon>Pseudomonadati</taxon>
        <taxon>Bacteroidota</taxon>
        <taxon>Flavobacteriia</taxon>
        <taxon>Flavobacteriales</taxon>
        <taxon>Flavobacteriaceae</taxon>
        <taxon>Pontimicrobium</taxon>
    </lineage>
</organism>
<feature type="signal peptide" evidence="2">
    <location>
        <begin position="1"/>
        <end position="21"/>
    </location>
</feature>
<feature type="chain" id="PRO_5043470341" evidence="2">
    <location>
        <begin position="22"/>
        <end position="258"/>
    </location>
</feature>
<accession>A0AAU7BSF6</accession>
<dbReference type="InterPro" id="IPR025634">
    <property type="entry name" value="DUF4292"/>
</dbReference>
<dbReference type="InterPro" id="IPR029046">
    <property type="entry name" value="LolA/LolB/LppX"/>
</dbReference>
<dbReference type="PROSITE" id="PS51257">
    <property type="entry name" value="PROKAR_LIPOPROTEIN"/>
    <property type="match status" value="1"/>
</dbReference>
<evidence type="ECO:0000313" key="3">
    <source>
        <dbReference type="EMBL" id="XBG60952.1"/>
    </source>
</evidence>